<dbReference type="PROSITE" id="PS00022">
    <property type="entry name" value="EGF_1"/>
    <property type="match status" value="4"/>
</dbReference>
<dbReference type="InterPro" id="IPR002049">
    <property type="entry name" value="LE_dom"/>
</dbReference>
<evidence type="ECO:0000259" key="29">
    <source>
        <dbReference type="PROSITE" id="PS50221"/>
    </source>
</evidence>
<evidence type="ECO:0000256" key="3">
    <source>
        <dbReference type="ARBA" id="ARBA00022473"/>
    </source>
</evidence>
<dbReference type="SUPFAM" id="SSF49313">
    <property type="entry name" value="Cadherin-like"/>
    <property type="match status" value="9"/>
</dbReference>
<dbReference type="Pfam" id="PF01825">
    <property type="entry name" value="GPS"/>
    <property type="match status" value="1"/>
</dbReference>
<feature type="disulfide bond" evidence="22">
    <location>
        <begin position="2034"/>
        <end position="2046"/>
    </location>
</feature>
<evidence type="ECO:0000256" key="7">
    <source>
        <dbReference type="ARBA" id="ARBA00022729"/>
    </source>
</evidence>
<dbReference type="PROSITE" id="PS01186">
    <property type="entry name" value="EGF_2"/>
    <property type="match status" value="1"/>
</dbReference>
<dbReference type="FunFam" id="2.60.40.60:FF:000005">
    <property type="entry name" value="Protocadherin 9"/>
    <property type="match status" value="1"/>
</dbReference>
<feature type="region of interest" description="Disordered" evidence="23">
    <location>
        <begin position="2765"/>
        <end position="3049"/>
    </location>
</feature>
<evidence type="ECO:0000256" key="20">
    <source>
        <dbReference type="PROSITE-ProRule" id="PRU00076"/>
    </source>
</evidence>
<evidence type="ECO:0000259" key="30">
    <source>
        <dbReference type="PROSITE" id="PS50227"/>
    </source>
</evidence>
<evidence type="ECO:0000256" key="16">
    <source>
        <dbReference type="ARBA" id="ARBA00023180"/>
    </source>
</evidence>
<feature type="compositionally biased region" description="Basic and acidic residues" evidence="23">
    <location>
        <begin position="2839"/>
        <end position="2851"/>
    </location>
</feature>
<name>A0A6P7SVJ1_9MOLL</name>
<feature type="domain" description="Cadherin" evidence="32">
    <location>
        <begin position="301"/>
        <end position="408"/>
    </location>
</feature>
<dbReference type="SMART" id="SM00282">
    <property type="entry name" value="LamG"/>
    <property type="match status" value="2"/>
</dbReference>
<feature type="domain" description="Laminin G" evidence="26">
    <location>
        <begin position="1734"/>
        <end position="1900"/>
    </location>
</feature>
<keyword evidence="33" id="KW-1185">Reference proteome</keyword>
<dbReference type="CDD" id="cd15441">
    <property type="entry name" value="7tmB2_CELSR_Adhesion_IV"/>
    <property type="match status" value="1"/>
</dbReference>
<feature type="domain" description="EGF-like" evidence="27">
    <location>
        <begin position="1939"/>
        <end position="1977"/>
    </location>
</feature>
<feature type="compositionally biased region" description="Basic and acidic residues" evidence="23">
    <location>
        <begin position="2889"/>
        <end position="2918"/>
    </location>
</feature>
<organism evidence="33 34">
    <name type="scientific">Octopus sinensis</name>
    <name type="common">East Asian common octopus</name>
    <dbReference type="NCBI Taxonomy" id="2607531"/>
    <lineage>
        <taxon>Eukaryota</taxon>
        <taxon>Metazoa</taxon>
        <taxon>Spiralia</taxon>
        <taxon>Lophotrochozoa</taxon>
        <taxon>Mollusca</taxon>
        <taxon>Cephalopoda</taxon>
        <taxon>Coleoidea</taxon>
        <taxon>Octopodiformes</taxon>
        <taxon>Octopoda</taxon>
        <taxon>Incirrata</taxon>
        <taxon>Octopodidae</taxon>
        <taxon>Octopus</taxon>
    </lineage>
</organism>
<dbReference type="SUPFAM" id="SSF57196">
    <property type="entry name" value="EGF/Laminin"/>
    <property type="match status" value="2"/>
</dbReference>
<sequence>MVMSCACLSHFRACVFFVVVMSMFAVSGLVTAEFVADSPYTLNICQNIADSSMNIASPTKTYRIPNPNGLLIFNASLGPHWYYEIDPTRHSYEVFDYFSLDSSTGHLYIKSPFNWSTFSHVIKPTGHLNLYITAHTHTLHNHRMPSHTVMPLSVYAYGPDCHQNHRRKSMPHNVLLQNYQLIVINSYKDSYPIISKGEPLACLLKFLSESIHDKLCNVIIHNSKDYTVSSKYCIRARNEMHPFDGILTIYGDIQFGCDEQEKKTSFKILHNTHKFLEHSLEEKTRSRRRRRAYRNRAPRFPQVYYTKRVQEDESAGVIVGFITATDPDKEDAGIITYTLIATQDKRSQSMFAIDPTSGKVTTVTKLDRELIPKHYFTVIATDNGVPPQSSSVSLIITVTDANDNVPVFEKKVYVESVSESIDIDSVILSVRATDRDIGDNAKIKYSILNPEEPNDAFAIGPYNGIITTRKYLDREVVSFYRLIIQATDQAPVSERKTSTATVEITIIDDNDNYPQFSQRSYSTEIPEDIDVSSNPIIVNISAIDKDKDKNAEISYTISGGNSRNVFRINHATGELILQKSLDFEDTKQYSLKIRAQDGGSPPKTNSTTVNIRVTDINDNDPEFFNNYLEPVTENIPANTSIRQIQAFDRDSGLNAELVYRIVQRPAYLPLTINPKTGWIRTTAVLDRENSTSYTFSVEAKDSGKPPRSAVTKVELVIRDVNDNAPIFNPKVYNVSVSEEAKHGHQVVAVTATDKDEGTNAELNYRITKGNTDDAFRIISTDGTILVAKTLNYREHSRYTLTVTASDLLGNKDVAEVFIQIIDTNRFQPKFQNTPYRISVSEDVPVGKTIFNVFALDQDVGENARITYSIDPTDVFAVVANTGDVYTHKKLDREKQAGYTVSVTASDQGKPSKMDTTDLVITIEDVNDNKPEFQEIRYSGYVLESAEIGTRVLEISARDRDAGRNGQIYYTFENGNDGNGDFLIDTTQGAIRINKKLDRERVSKYELVAYAVDRGANPTSSSVVIDIDVEDVNDNKPQFEAAEIRVEIVENSPIGSTVAKLMAHDPDVGENAEIQYMLLNEYDRDDFELRGRPGSAAIILSNVDLDYESSKKFYKLRLRAISENLFSDTTIIIAVTDINDNKPQLQDFTIIINNLLNYFPTGIIGRIPAYDPDEINRDTLTYTFVSGNEGNLLDLNPSTGEITLDSRLNSDVSRNGTLEVSVSDGLNEAKAVCHLYVRLVTDEILRHSITIRLNNMTSEAFLSPLYNFFINALATVLHTDEKNILVINVQDDTDVAAQILNVSVTVHSGMADGNDIYLTPQYLQEQIYLQRALLGNLSALQVMPFDDNLCVMEPCINFEVCMTRLLSGSAAPFIKSDSMLFRPIHSNNGYQCRCPKGFTGMTVDLLCDVEVNFCYSTPCQQNGTCIPKEGGYVCLCPEGYTGKNCEMDLFQNFGKNCPKDICKPPSVCEPLEVGGFYCKGCSGMDYHNKFCELTTRRFFKGSYLTFPSIKQRNHFKVQLNFSTLEKNGLLFYNSRFNDEHDFIALEIVNSKVQFSFSLGANKTSVMAEIDGGVSDGKWHEVTVEYHNRTATLSLGRDCDLGVAIHYRHLFDNYKCANRVTMILEDKCSRMAVICYRLLDLTGPLQIGGLPHLPSSFPIKNKDFVGCIKDFRIDNVLLDLNTSVAEKDTQPGCEPKKDFCLSSPCKHGGTCSDSWDTFHCECLPGTAGKTCEDLLDQFYQLEGNGYLAFDNPNLDQIAFPWYNGISFRTRAKDAVLLDLIIDQEKALLMLKDGFVTYKFRHHNIVYQHNPVDDGQWHYVQTSWYQEELSITVDYINDTMEVGKISSDILGKDITRIYIGAYSKDSTNFTDYFVGCIRSFRIGNKLSNSLLANPRVHQADKGCKVDDPCQHDNPCRPNTCINEWGKYRCQCLPGRIGSNCTDVCDNFNPCQNMGICHRPTAHETTYSCECGHLQLGRYCEISLLQPCPASWWGYPICGPCNCNKKMGFSPVCNKSTGACSCKTNHYKPKNEDQCFPCNCYHVGSKGFFCNPVTGQCNCKKGVVGRRCDSCLSPFAEVHESGCRVVYDVCPRSYAKGLWWDRTFINEIAVQDCPTGAIGDAKRNCTKLQSWLAPDLFNCTSKEFVKIQNQIQQIERGSLKINTYVSKTLMLQLAESAASAKNLYGNDISIILRTINQILFYENKQEGLSLTSEQDRKFIKNMLSALSYSYNSKYRTEWNRLNRNGGTMSLTILFETYLHTLATSMSLSQSWPFQVVSENIVLAVDVINLRNFTGIQIPKYDNIVPNTAMFDKDTNIQLPRSLLITERKLFGTIPPHKQNPSGKAIVGYMIYRSLGDVMPENYDETVRRIPDRPMAISTPIISLILQNQQHHVTGHTSEPINITFKQLVNHNRTSPQCVYWQPFNRGLNGYWSRKGCEMTDHFQLNEDNYVVCSCSHLSTYAVLMDMSDIEYVPTNAIQLKAITYIGLIISMICLCFAFLIFFLLKNLNTNCNTIRINFIISIFLSELFFLIGVARTKPEILCRIVAIFLHYFFISTFAWLFVEILHIYRMLTEIRDINTGSMKFYYLVGFVIPGIIVGLAVGLYTDQYGTAEFCWLSTKNMFIWSFAGPIVVVWIISVLTCILGWQASCREKVHVSHEDLGMLKESLLVASLLLPMCGANWVFALLSVNQNYAAFHYLFAIMSCFMGVFIFVFYVVCSRPVRFEIKRVWYKFKGKKLELDEALGGTRSTMLSRSALAYRNDSSMDGGLNRMNIGISTTSTTSRSTSKTSSGGLYKGDDYMRSTNSSTTSGHAPSMSMHPPNTGIPPYDSYHLPPPPPPSLPLHDNHHPDDPDTGEKTTNLKPDSDSDSDDSDEHASLELASSHSSDDEDLEDEPKWEMPKNKKVEEAREQARKMNKKEKEKSPGSFKGISSGMQHPSFPPLPPLPSLMSTPSPLQPSRMGSPSLGAPGSLYSLNRSKFTHPSPMGSSSHYHPGQGSRDYISNEYRTTGPMVTFKDTPSTEPSTFRDRLQNPPRSILSSPRKPSNLTSPDELQFKDRSKIQIIAHNGNLSSDSECSNSTTV</sequence>
<feature type="chain" id="PRO_5027888245" evidence="25">
    <location>
        <begin position="33"/>
        <end position="3076"/>
    </location>
</feature>
<feature type="domain" description="EGF-like" evidence="27">
    <location>
        <begin position="1409"/>
        <end position="1445"/>
    </location>
</feature>
<dbReference type="Gene3D" id="2.10.25.10">
    <property type="entry name" value="Laminin"/>
    <property type="match status" value="3"/>
</dbReference>
<dbReference type="InterPro" id="IPR000742">
    <property type="entry name" value="EGF"/>
</dbReference>
<dbReference type="Pfam" id="PF23592">
    <property type="entry name" value="Cadherin_CELSR2_9th"/>
    <property type="match status" value="1"/>
</dbReference>
<feature type="domain" description="EGF-like" evidence="27">
    <location>
        <begin position="1902"/>
        <end position="1938"/>
    </location>
</feature>
<evidence type="ECO:0000256" key="22">
    <source>
        <dbReference type="PROSITE-ProRule" id="PRU00460"/>
    </source>
</evidence>
<proteinExistence type="predicted"/>
<evidence type="ECO:0000256" key="24">
    <source>
        <dbReference type="SAM" id="Phobius"/>
    </source>
</evidence>
<feature type="domain" description="Cadherin" evidence="32">
    <location>
        <begin position="1163"/>
        <end position="1265"/>
    </location>
</feature>
<evidence type="ECO:0000259" key="28">
    <source>
        <dbReference type="PROSITE" id="PS50027"/>
    </source>
</evidence>
<dbReference type="FunFam" id="2.60.40.60:FF:000013">
    <property type="entry name" value="Cadherin EGF LAG seven-pass G-type receptor"/>
    <property type="match status" value="1"/>
</dbReference>
<dbReference type="PROSITE" id="PS50027">
    <property type="entry name" value="EGF_LAM_2"/>
    <property type="match status" value="1"/>
</dbReference>
<dbReference type="Pfam" id="PF16489">
    <property type="entry name" value="GAIN"/>
    <property type="match status" value="1"/>
</dbReference>
<feature type="disulfide bond" evidence="22">
    <location>
        <begin position="2036"/>
        <end position="2053"/>
    </location>
</feature>
<feature type="signal peptide" evidence="25">
    <location>
        <begin position="1"/>
        <end position="32"/>
    </location>
</feature>
<dbReference type="Gene3D" id="1.20.1070.10">
    <property type="entry name" value="Rhodopsin 7-helix transmembrane proteins"/>
    <property type="match status" value="1"/>
</dbReference>
<evidence type="ECO:0000256" key="15">
    <source>
        <dbReference type="ARBA" id="ARBA00023170"/>
    </source>
</evidence>
<feature type="domain" description="Cadherin" evidence="32">
    <location>
        <begin position="409"/>
        <end position="516"/>
    </location>
</feature>
<dbReference type="PROSITE" id="PS50261">
    <property type="entry name" value="G_PROTEIN_RECEP_F2_4"/>
    <property type="match status" value="1"/>
</dbReference>
<dbReference type="RefSeq" id="XP_029642290.1">
    <property type="nucleotide sequence ID" value="XM_029786430.2"/>
</dbReference>
<evidence type="ECO:0000256" key="21">
    <source>
        <dbReference type="PROSITE-ProRule" id="PRU00122"/>
    </source>
</evidence>
<dbReference type="InterPro" id="IPR001881">
    <property type="entry name" value="EGF-like_Ca-bd_dom"/>
</dbReference>
<dbReference type="PRINTS" id="PR00249">
    <property type="entry name" value="GPCRSECRETIN"/>
</dbReference>
<dbReference type="Pfam" id="PF00002">
    <property type="entry name" value="7tm_2"/>
    <property type="match status" value="1"/>
</dbReference>
<evidence type="ECO:0000256" key="12">
    <source>
        <dbReference type="ARBA" id="ARBA00023040"/>
    </source>
</evidence>
<dbReference type="PROSITE" id="PS00232">
    <property type="entry name" value="CADHERIN_1"/>
    <property type="match status" value="6"/>
</dbReference>
<dbReference type="SUPFAM" id="SSF49899">
    <property type="entry name" value="Concanavalin A-like lectins/glucanases"/>
    <property type="match status" value="2"/>
</dbReference>
<feature type="domain" description="EGF-like" evidence="27">
    <location>
        <begin position="1694"/>
        <end position="1730"/>
    </location>
</feature>
<dbReference type="InterPro" id="IPR056286">
    <property type="entry name" value="Cadherin_CELSR1-3_9th"/>
</dbReference>
<dbReference type="SMART" id="SM00179">
    <property type="entry name" value="EGF_CA"/>
    <property type="match status" value="3"/>
</dbReference>
<evidence type="ECO:0000259" key="31">
    <source>
        <dbReference type="PROSITE" id="PS50261"/>
    </source>
</evidence>
<evidence type="ECO:0000256" key="14">
    <source>
        <dbReference type="ARBA" id="ARBA00023157"/>
    </source>
</evidence>
<feature type="transmembrane region" description="Helical" evidence="24">
    <location>
        <begin position="2512"/>
        <end position="2530"/>
    </location>
</feature>
<dbReference type="FunFam" id="2.60.40.60:FF:000020">
    <property type="entry name" value="Dachsous cadherin-related 1b"/>
    <property type="match status" value="3"/>
</dbReference>
<dbReference type="PRINTS" id="PR00205">
    <property type="entry name" value="CADHERIN"/>
</dbReference>
<feature type="disulfide bond" evidence="20">
    <location>
        <begin position="1967"/>
        <end position="1976"/>
    </location>
</feature>
<dbReference type="SMART" id="SM00181">
    <property type="entry name" value="EGF"/>
    <property type="match status" value="6"/>
</dbReference>
<dbReference type="CDD" id="cd00054">
    <property type="entry name" value="EGF_CA"/>
    <property type="match status" value="4"/>
</dbReference>
<keyword evidence="6 24" id="KW-0812">Transmembrane</keyword>
<evidence type="ECO:0000256" key="4">
    <source>
        <dbReference type="ARBA" id="ARBA00022475"/>
    </source>
</evidence>
<evidence type="ECO:0000256" key="11">
    <source>
        <dbReference type="ARBA" id="ARBA00022989"/>
    </source>
</evidence>
<comment type="subcellular location">
    <subcellularLocation>
        <location evidence="2">Cell membrane</location>
        <topology evidence="2">Multi-pass membrane protein</topology>
    </subcellularLocation>
    <subcellularLocation>
        <location evidence="1">Cell membrane</location>
        <topology evidence="1">Single-pass type I membrane protein</topology>
    </subcellularLocation>
</comment>
<comment type="caution">
    <text evidence="20">Lacks conserved residue(s) required for the propagation of feature annotation.</text>
</comment>
<evidence type="ECO:0000256" key="2">
    <source>
        <dbReference type="ARBA" id="ARBA00004651"/>
    </source>
</evidence>
<dbReference type="Pfam" id="PF02210">
    <property type="entry name" value="Laminin_G_2"/>
    <property type="match status" value="2"/>
</dbReference>
<protein>
    <submittedName>
        <fullName evidence="34">Cadherin EGF LAG seven-pass G-type receptor 2 isoform X1</fullName>
    </submittedName>
</protein>
<keyword evidence="10" id="KW-0130">Cell adhesion</keyword>
<evidence type="ECO:0000259" key="26">
    <source>
        <dbReference type="PROSITE" id="PS50025"/>
    </source>
</evidence>
<dbReference type="PROSITE" id="PS50268">
    <property type="entry name" value="CADHERIN_2"/>
    <property type="match status" value="9"/>
</dbReference>
<evidence type="ECO:0000256" key="17">
    <source>
        <dbReference type="ARBA" id="ARBA00023224"/>
    </source>
</evidence>
<keyword evidence="4" id="KW-1003">Cell membrane</keyword>
<dbReference type="InterPro" id="IPR002126">
    <property type="entry name" value="Cadherin-like_dom"/>
</dbReference>
<dbReference type="PROSITE" id="PS50227">
    <property type="entry name" value="G_PROTEIN_RECEP_F2_3"/>
    <property type="match status" value="1"/>
</dbReference>
<dbReference type="Pfam" id="PF00053">
    <property type="entry name" value="EGF_laminin"/>
    <property type="match status" value="1"/>
</dbReference>
<feature type="domain" description="G-protein coupled receptors family 2 profile 1" evidence="30">
    <location>
        <begin position="2063"/>
        <end position="2139"/>
    </location>
</feature>
<feature type="domain" description="Laminin G" evidence="26">
    <location>
        <begin position="1492"/>
        <end position="1691"/>
    </location>
</feature>
<dbReference type="SMART" id="SM00180">
    <property type="entry name" value="EGF_Lam"/>
    <property type="match status" value="2"/>
</dbReference>
<dbReference type="GO" id="GO:0007166">
    <property type="term" value="P:cell surface receptor signaling pathway"/>
    <property type="evidence" value="ECO:0007669"/>
    <property type="project" value="InterPro"/>
</dbReference>
<feature type="domain" description="Cadherin" evidence="32">
    <location>
        <begin position="831"/>
        <end position="932"/>
    </location>
</feature>
<reference evidence="34" key="1">
    <citation type="submission" date="2025-08" db="UniProtKB">
        <authorList>
            <consortium name="RefSeq"/>
        </authorList>
    </citation>
    <scope>IDENTIFICATION</scope>
</reference>
<feature type="disulfide bond" evidence="20">
    <location>
        <begin position="1435"/>
        <end position="1444"/>
    </location>
</feature>
<feature type="transmembrane region" description="Helical" evidence="24">
    <location>
        <begin position="2619"/>
        <end position="2641"/>
    </location>
</feature>
<dbReference type="InterPro" id="IPR000203">
    <property type="entry name" value="GPS"/>
</dbReference>
<feature type="compositionally biased region" description="Polar residues" evidence="23">
    <location>
        <begin position="3027"/>
        <end position="3045"/>
    </location>
</feature>
<evidence type="ECO:0000256" key="19">
    <source>
        <dbReference type="PROSITE-ProRule" id="PRU00043"/>
    </source>
</evidence>
<dbReference type="Pfam" id="PF00008">
    <property type="entry name" value="EGF"/>
    <property type="match status" value="2"/>
</dbReference>
<dbReference type="PANTHER" id="PTHR24026">
    <property type="entry name" value="FAT ATYPICAL CADHERIN-RELATED"/>
    <property type="match status" value="1"/>
</dbReference>
<feature type="transmembrane region" description="Helical" evidence="24">
    <location>
        <begin position="2662"/>
        <end position="2684"/>
    </location>
</feature>
<dbReference type="InterPro" id="IPR057244">
    <property type="entry name" value="GAIN_B"/>
</dbReference>
<dbReference type="InterPro" id="IPR000832">
    <property type="entry name" value="GPCR_2_secretin-like"/>
</dbReference>
<evidence type="ECO:0000313" key="33">
    <source>
        <dbReference type="Proteomes" id="UP000515154"/>
    </source>
</evidence>
<dbReference type="FunFam" id="2.10.25.10:FF:000011">
    <property type="entry name" value="Cadherin EGF LAG seven-pass G-type receptor"/>
    <property type="match status" value="1"/>
</dbReference>
<evidence type="ECO:0000256" key="5">
    <source>
        <dbReference type="ARBA" id="ARBA00022536"/>
    </source>
</evidence>
<dbReference type="Pfam" id="PF00028">
    <property type="entry name" value="Cadherin"/>
    <property type="match status" value="7"/>
</dbReference>
<dbReference type="PANTHER" id="PTHR24026:SF51">
    <property type="entry name" value="PROTOCADHERIN-LIKE WING POLARITY PROTEIN STAN"/>
    <property type="match status" value="1"/>
</dbReference>
<dbReference type="PROSITE" id="PS50221">
    <property type="entry name" value="GAIN_B"/>
    <property type="match status" value="1"/>
</dbReference>
<feature type="compositionally biased region" description="Low complexity" evidence="23">
    <location>
        <begin position="2772"/>
        <end position="2786"/>
    </location>
</feature>
<dbReference type="InterPro" id="IPR017981">
    <property type="entry name" value="GPCR_2-like_7TM"/>
</dbReference>
<evidence type="ECO:0000259" key="27">
    <source>
        <dbReference type="PROSITE" id="PS50026"/>
    </source>
</evidence>
<feature type="domain" description="GAIN-B" evidence="29">
    <location>
        <begin position="2289"/>
        <end position="2466"/>
    </location>
</feature>
<dbReference type="FunFam" id="2.60.120.200:FF:000173">
    <property type="entry name" value="Cadherin EGF LAG seven-pass G-type receptor"/>
    <property type="match status" value="1"/>
</dbReference>
<dbReference type="InterPro" id="IPR036445">
    <property type="entry name" value="GPCR_2_extracell_dom_sf"/>
</dbReference>
<evidence type="ECO:0000256" key="10">
    <source>
        <dbReference type="ARBA" id="ARBA00022889"/>
    </source>
</evidence>
<dbReference type="InterPro" id="IPR046338">
    <property type="entry name" value="GAIN_dom_sf"/>
</dbReference>
<evidence type="ECO:0000256" key="8">
    <source>
        <dbReference type="ARBA" id="ARBA00022737"/>
    </source>
</evidence>
<dbReference type="Gene3D" id="4.10.1240.10">
    <property type="entry name" value="GPCR, family 2, extracellular hormone receptor domain"/>
    <property type="match status" value="1"/>
</dbReference>
<feature type="domain" description="Cadherin" evidence="32">
    <location>
        <begin position="517"/>
        <end position="623"/>
    </location>
</feature>
<evidence type="ECO:0000256" key="18">
    <source>
        <dbReference type="ARBA" id="ARBA00023292"/>
    </source>
</evidence>
<dbReference type="GO" id="GO:0005886">
    <property type="term" value="C:plasma membrane"/>
    <property type="evidence" value="ECO:0007669"/>
    <property type="project" value="UniProtKB-SubCell"/>
</dbReference>
<feature type="compositionally biased region" description="Polar residues" evidence="23">
    <location>
        <begin position="2797"/>
        <end position="2807"/>
    </location>
</feature>
<dbReference type="Gene3D" id="2.60.220.50">
    <property type="match status" value="1"/>
</dbReference>
<dbReference type="InterPro" id="IPR001879">
    <property type="entry name" value="GPCR_2_extracellular_dom"/>
</dbReference>
<keyword evidence="17" id="KW-0807">Transducer</keyword>
<feature type="disulfide bond" evidence="22">
    <location>
        <begin position="2055"/>
        <end position="2064"/>
    </location>
</feature>
<dbReference type="Gene3D" id="2.170.300.10">
    <property type="entry name" value="Tie2 ligand-binding domain superfamily"/>
    <property type="match status" value="1"/>
</dbReference>
<feature type="transmembrane region" description="Helical" evidence="24">
    <location>
        <begin position="2690"/>
        <end position="2713"/>
    </location>
</feature>
<feature type="transmembrane region" description="Helical" evidence="24">
    <location>
        <begin position="2477"/>
        <end position="2500"/>
    </location>
</feature>
<feature type="disulfide bond" evidence="20">
    <location>
        <begin position="1720"/>
        <end position="1729"/>
    </location>
</feature>
<evidence type="ECO:0000256" key="23">
    <source>
        <dbReference type="SAM" id="MobiDB-lite"/>
    </source>
</evidence>
<dbReference type="FunFam" id="2.60.40.60:FF:000010">
    <property type="entry name" value="Cadherin EGF LAG seven-pass G-type receptor 3"/>
    <property type="match status" value="1"/>
</dbReference>
<dbReference type="FunFam" id="2.10.25.10:FF:000255">
    <property type="entry name" value="Sushi, nidogen and EGF-like domains 1"/>
    <property type="match status" value="1"/>
</dbReference>
<feature type="domain" description="G-protein coupled receptors family 2 profile 2" evidence="31">
    <location>
        <begin position="2475"/>
        <end position="2714"/>
    </location>
</feature>
<dbReference type="InterPro" id="IPR020894">
    <property type="entry name" value="Cadherin_CS"/>
</dbReference>
<dbReference type="FunFam" id="2.10.25.10:FF:000434">
    <property type="entry name" value="Predicted protein"/>
    <property type="match status" value="1"/>
</dbReference>
<dbReference type="CDD" id="cd00055">
    <property type="entry name" value="EGF_Lam"/>
    <property type="match status" value="1"/>
</dbReference>
<keyword evidence="9 19" id="KW-0106">Calcium</keyword>
<evidence type="ECO:0000313" key="34">
    <source>
        <dbReference type="RefSeq" id="XP_029642290.1"/>
    </source>
</evidence>
<dbReference type="CDD" id="cd11304">
    <property type="entry name" value="Cadherin_repeat"/>
    <property type="match status" value="9"/>
</dbReference>
<keyword evidence="18 22" id="KW-0424">Laminin EGF-like domain</keyword>
<feature type="domain" description="Laminin EGF-like" evidence="28">
    <location>
        <begin position="2034"/>
        <end position="2081"/>
    </location>
</feature>
<dbReference type="PROSITE" id="PS01248">
    <property type="entry name" value="EGF_LAM_1"/>
    <property type="match status" value="1"/>
</dbReference>
<evidence type="ECO:0000256" key="13">
    <source>
        <dbReference type="ARBA" id="ARBA00023136"/>
    </source>
</evidence>
<dbReference type="SMART" id="SM00008">
    <property type="entry name" value="HormR"/>
    <property type="match status" value="1"/>
</dbReference>
<dbReference type="InterPro" id="IPR015919">
    <property type="entry name" value="Cadherin-like_sf"/>
</dbReference>
<dbReference type="PROSITE" id="PS50026">
    <property type="entry name" value="EGF_3"/>
    <property type="match status" value="4"/>
</dbReference>
<keyword evidence="7 25" id="KW-0732">Signal</keyword>
<evidence type="ECO:0000259" key="32">
    <source>
        <dbReference type="PROSITE" id="PS50268"/>
    </source>
</evidence>
<dbReference type="Proteomes" id="UP000515154">
    <property type="component" value="Linkage group LG11"/>
</dbReference>
<dbReference type="CDD" id="cd00110">
    <property type="entry name" value="LamG"/>
    <property type="match status" value="2"/>
</dbReference>
<feature type="compositionally biased region" description="Low complexity" evidence="23">
    <location>
        <begin position="2942"/>
        <end position="2953"/>
    </location>
</feature>
<evidence type="ECO:0000256" key="1">
    <source>
        <dbReference type="ARBA" id="ARBA00004251"/>
    </source>
</evidence>
<dbReference type="PROSITE" id="PS50025">
    <property type="entry name" value="LAM_G_DOMAIN"/>
    <property type="match status" value="2"/>
</dbReference>
<evidence type="ECO:0000256" key="25">
    <source>
        <dbReference type="SAM" id="SignalP"/>
    </source>
</evidence>
<dbReference type="GO" id="GO:0005509">
    <property type="term" value="F:calcium ion binding"/>
    <property type="evidence" value="ECO:0007669"/>
    <property type="project" value="UniProtKB-UniRule"/>
</dbReference>
<feature type="domain" description="Cadherin" evidence="32">
    <location>
        <begin position="1039"/>
        <end position="1144"/>
    </location>
</feature>
<dbReference type="KEGG" id="osn:115216961"/>
<dbReference type="InterPro" id="IPR000152">
    <property type="entry name" value="EGF-type_Asp/Asn_hydroxyl_site"/>
</dbReference>
<feature type="domain" description="Cadherin" evidence="32">
    <location>
        <begin position="728"/>
        <end position="830"/>
    </location>
</feature>
<keyword evidence="16" id="KW-0325">Glycoprotein</keyword>
<accession>A0A6P7SVJ1</accession>
<dbReference type="InterPro" id="IPR001791">
    <property type="entry name" value="Laminin_G"/>
</dbReference>
<dbReference type="FunFam" id="4.10.1240.10:FF:000021">
    <property type="entry name" value="Cadherin EGF LAG seven-pass G-type receptor"/>
    <property type="match status" value="1"/>
</dbReference>
<evidence type="ECO:0000256" key="6">
    <source>
        <dbReference type="ARBA" id="ARBA00022692"/>
    </source>
</evidence>
<dbReference type="FunFam" id="2.60.40.60:FF:000024">
    <property type="entry name" value="FAT atypical cadherin 3"/>
    <property type="match status" value="1"/>
</dbReference>
<gene>
    <name evidence="34" type="primary">LOC115216961</name>
</gene>
<keyword evidence="15 34" id="KW-0675">Receptor</keyword>
<feature type="transmembrane region" description="Helical" evidence="24">
    <location>
        <begin position="2536"/>
        <end position="2558"/>
    </location>
</feature>
<feature type="disulfide bond" evidence="21">
    <location>
        <begin position="1873"/>
        <end position="1900"/>
    </location>
</feature>
<keyword evidence="13 24" id="KW-0472">Membrane</keyword>
<dbReference type="Gene3D" id="2.60.40.60">
    <property type="entry name" value="Cadherins"/>
    <property type="match status" value="9"/>
</dbReference>
<feature type="domain" description="Cadherin" evidence="32">
    <location>
        <begin position="631"/>
        <end position="727"/>
    </location>
</feature>
<dbReference type="GO" id="GO:0004930">
    <property type="term" value="F:G protein-coupled receptor activity"/>
    <property type="evidence" value="ECO:0007669"/>
    <property type="project" value="UniProtKB-KW"/>
</dbReference>
<dbReference type="InterPro" id="IPR032471">
    <property type="entry name" value="AGRL2-4_GAIN_subdom_A"/>
</dbReference>
<keyword evidence="3" id="KW-0217">Developmental protein</keyword>
<feature type="disulfide bond" evidence="20">
    <location>
        <begin position="1928"/>
        <end position="1937"/>
    </location>
</feature>
<dbReference type="PROSITE" id="PS00010">
    <property type="entry name" value="ASX_HYDROXYL"/>
    <property type="match status" value="2"/>
</dbReference>
<dbReference type="SMART" id="SM00303">
    <property type="entry name" value="GPS"/>
    <property type="match status" value="1"/>
</dbReference>
<keyword evidence="8" id="KW-0677">Repeat</keyword>
<keyword evidence="12" id="KW-0297">G-protein coupled receptor</keyword>
<evidence type="ECO:0000256" key="9">
    <source>
        <dbReference type="ARBA" id="ARBA00022837"/>
    </source>
</evidence>
<dbReference type="Gene3D" id="2.60.120.200">
    <property type="match status" value="2"/>
</dbReference>
<keyword evidence="11 24" id="KW-1133">Transmembrane helix</keyword>
<dbReference type="InterPro" id="IPR013320">
    <property type="entry name" value="ConA-like_dom_sf"/>
</dbReference>
<dbReference type="GO" id="GO:0007156">
    <property type="term" value="P:homophilic cell adhesion via plasma membrane adhesion molecules"/>
    <property type="evidence" value="ECO:0007669"/>
    <property type="project" value="InterPro"/>
</dbReference>
<keyword evidence="5 20" id="KW-0245">EGF-like domain</keyword>
<feature type="domain" description="Cadherin" evidence="32">
    <location>
        <begin position="933"/>
        <end position="1038"/>
    </location>
</feature>
<dbReference type="SMART" id="SM00112">
    <property type="entry name" value="CA"/>
    <property type="match status" value="9"/>
</dbReference>
<feature type="transmembrane region" description="Helical" evidence="24">
    <location>
        <begin position="2579"/>
        <end position="2599"/>
    </location>
</feature>
<keyword evidence="14 20" id="KW-1015">Disulfide bond</keyword>